<name>A0A2P6SND5_ROSCH</name>
<keyword evidence="3" id="KW-1185">Reference proteome</keyword>
<proteinExistence type="predicted"/>
<accession>A0A2P6SND5</accession>
<evidence type="ECO:0000313" key="3">
    <source>
        <dbReference type="Proteomes" id="UP000238479"/>
    </source>
</evidence>
<dbReference type="AlphaFoldDB" id="A0A2P6SND5"/>
<dbReference type="Proteomes" id="UP000238479">
    <property type="component" value="Chromosome 1"/>
</dbReference>
<dbReference type="Gramene" id="PRQ60215">
    <property type="protein sequence ID" value="PRQ60215"/>
    <property type="gene ID" value="RchiOBHm_Chr1g0378751"/>
</dbReference>
<feature type="compositionally biased region" description="Basic and acidic residues" evidence="1">
    <location>
        <begin position="80"/>
        <end position="92"/>
    </location>
</feature>
<gene>
    <name evidence="2" type="ORF">RchiOBHm_Chr1g0378751</name>
</gene>
<reference evidence="2 3" key="1">
    <citation type="journal article" date="2018" name="Nat. Genet.">
        <title>The Rosa genome provides new insights in the design of modern roses.</title>
        <authorList>
            <person name="Bendahmane M."/>
        </authorList>
    </citation>
    <scope>NUCLEOTIDE SEQUENCE [LARGE SCALE GENOMIC DNA]</scope>
    <source>
        <strain evidence="3">cv. Old Blush</strain>
    </source>
</reference>
<comment type="caution">
    <text evidence="2">The sequence shown here is derived from an EMBL/GenBank/DDBJ whole genome shotgun (WGS) entry which is preliminary data.</text>
</comment>
<feature type="compositionally biased region" description="Polar residues" evidence="1">
    <location>
        <begin position="110"/>
        <end position="120"/>
    </location>
</feature>
<dbReference type="EMBL" id="PDCK01000039">
    <property type="protein sequence ID" value="PRQ60215.1"/>
    <property type="molecule type" value="Genomic_DNA"/>
</dbReference>
<protein>
    <submittedName>
        <fullName evidence="2">Uncharacterized protein</fullName>
    </submittedName>
</protein>
<dbReference type="Gene3D" id="2.40.50.140">
    <property type="entry name" value="Nucleic acid-binding proteins"/>
    <property type="match status" value="1"/>
</dbReference>
<evidence type="ECO:0000313" key="2">
    <source>
        <dbReference type="EMBL" id="PRQ60215.1"/>
    </source>
</evidence>
<organism evidence="2 3">
    <name type="scientific">Rosa chinensis</name>
    <name type="common">China rose</name>
    <dbReference type="NCBI Taxonomy" id="74649"/>
    <lineage>
        <taxon>Eukaryota</taxon>
        <taxon>Viridiplantae</taxon>
        <taxon>Streptophyta</taxon>
        <taxon>Embryophyta</taxon>
        <taxon>Tracheophyta</taxon>
        <taxon>Spermatophyta</taxon>
        <taxon>Magnoliopsida</taxon>
        <taxon>eudicotyledons</taxon>
        <taxon>Gunneridae</taxon>
        <taxon>Pentapetalae</taxon>
        <taxon>rosids</taxon>
        <taxon>fabids</taxon>
        <taxon>Rosales</taxon>
        <taxon>Rosaceae</taxon>
        <taxon>Rosoideae</taxon>
        <taxon>Rosoideae incertae sedis</taxon>
        <taxon>Rosa</taxon>
    </lineage>
</organism>
<evidence type="ECO:0000256" key="1">
    <source>
        <dbReference type="SAM" id="MobiDB-lite"/>
    </source>
</evidence>
<dbReference type="InterPro" id="IPR012340">
    <property type="entry name" value="NA-bd_OB-fold"/>
</dbReference>
<feature type="region of interest" description="Disordered" evidence="1">
    <location>
        <begin position="63"/>
        <end position="129"/>
    </location>
</feature>
<sequence length="129" mass="14504">MGEAAEQLFGNTCPELLNKQQEPTRQALPKEIENAIGQQYLFEIQPKSHGELIVKSVSPDPQSFVAVSEQHPTTATPDRPSTERKRTVETSKKALFTTEQEKKSKRQSRHQGTTSSSLQSEQHETQTSR</sequence>